<reference evidence="4" key="1">
    <citation type="journal article" date="2015" name="Genome Announc.">
        <title>Draft genome sequence of the fungus Penicillium brasilianum MG11.</title>
        <authorList>
            <person name="Horn F."/>
            <person name="Linde J."/>
            <person name="Mattern D.J."/>
            <person name="Walther G."/>
            <person name="Guthke R."/>
            <person name="Brakhage A.A."/>
            <person name="Valiante V."/>
        </authorList>
    </citation>
    <scope>NUCLEOTIDE SEQUENCE [LARGE SCALE GENOMIC DNA]</scope>
    <source>
        <strain evidence="4">MG11</strain>
    </source>
</reference>
<dbReference type="Pfam" id="PF14214">
    <property type="entry name" value="Helitron_like_N"/>
    <property type="match status" value="1"/>
</dbReference>
<feature type="domain" description="Helitron helicase-like" evidence="1">
    <location>
        <begin position="341"/>
        <end position="462"/>
    </location>
</feature>
<dbReference type="EMBL" id="CDHK01000013">
    <property type="protein sequence ID" value="CEJ61919.1"/>
    <property type="molecule type" value="Genomic_DNA"/>
</dbReference>
<evidence type="ECO:0000259" key="2">
    <source>
        <dbReference type="Pfam" id="PF20209"/>
    </source>
</evidence>
<accession>A0A0F7TYW1</accession>
<keyword evidence="4" id="KW-1185">Reference proteome</keyword>
<evidence type="ECO:0000313" key="3">
    <source>
        <dbReference type="EMBL" id="CEJ61919.1"/>
    </source>
</evidence>
<feature type="domain" description="DUF6570" evidence="2">
    <location>
        <begin position="2"/>
        <end position="137"/>
    </location>
</feature>
<sequence length="543" mass="60168">MIPKFSAKNMVNVTLCQDYPSALEGLTLTEECLIAKCHPLGVVLKLRPGGCLSSVNYHALRGHFIVIPQDPGPLLDILPSPELTLHSLIKVFWLGARPPKDSELSPFLLVRKAKVLAALQYLVRYNPLYHDLIINQPMIDDWSDDFIPLELRDSIICLDEPDHHEREGYTVGLQTGNYENNLQAAQDSACDVDVGQPFITGSVSTDINGERQEPNLRVLDALLRTITNRSPEMPVISYIIHGQAILVDHWSDPHYFTAAFLTLFPTGIGGHLDERAIPVSLGAFAEWALSHHSRRCLLSLNDGNAFLIKRQNWHSVTKDITSLIVTQLQNAAKTVAMGQKVEDPIIRRLLRSIMTIGLITRYGMPAFWITINPSDLRNPLVLILAGIEYSGDNLAPANAAIREAAATSNPVAVAEFFHSVCKAVLEGLFATNTGQIGILGELSNHFAVVETNGRGMLHIHGLAWARGNLAFTTLRDRLLHDTNFATRMVCYLESIIMQGIDESILHDPEVTIPSMPPSAKDFESDDDFHLRLSYDSNCVARKT</sequence>
<name>A0A0F7TYW1_PENBI</name>
<dbReference type="AlphaFoldDB" id="A0A0F7TYW1"/>
<gene>
    <name evidence="3" type="ORF">PMG11_10435</name>
</gene>
<evidence type="ECO:0000259" key="1">
    <source>
        <dbReference type="Pfam" id="PF14214"/>
    </source>
</evidence>
<dbReference type="OrthoDB" id="432234at2759"/>
<evidence type="ECO:0000313" key="4">
    <source>
        <dbReference type="Proteomes" id="UP000042958"/>
    </source>
</evidence>
<organism evidence="3 4">
    <name type="scientific">Penicillium brasilianum</name>
    <dbReference type="NCBI Taxonomy" id="104259"/>
    <lineage>
        <taxon>Eukaryota</taxon>
        <taxon>Fungi</taxon>
        <taxon>Dikarya</taxon>
        <taxon>Ascomycota</taxon>
        <taxon>Pezizomycotina</taxon>
        <taxon>Eurotiomycetes</taxon>
        <taxon>Eurotiomycetidae</taxon>
        <taxon>Eurotiales</taxon>
        <taxon>Aspergillaceae</taxon>
        <taxon>Penicillium</taxon>
    </lineage>
</organism>
<dbReference type="Pfam" id="PF20209">
    <property type="entry name" value="DUF6570"/>
    <property type="match status" value="1"/>
</dbReference>
<dbReference type="InterPro" id="IPR046700">
    <property type="entry name" value="DUF6570"/>
</dbReference>
<protein>
    <submittedName>
        <fullName evidence="3">Uncharacterized protein</fullName>
    </submittedName>
</protein>
<proteinExistence type="predicted"/>
<dbReference type="Proteomes" id="UP000042958">
    <property type="component" value="Unassembled WGS sequence"/>
</dbReference>
<dbReference type="InterPro" id="IPR025476">
    <property type="entry name" value="Helitron_helicase-like"/>
</dbReference>